<evidence type="ECO:0000259" key="1">
    <source>
        <dbReference type="Pfam" id="PF19512"/>
    </source>
</evidence>
<dbReference type="RefSeq" id="WP_345081568.1">
    <property type="nucleotide sequence ID" value="NZ_BAABFA010000010.1"/>
</dbReference>
<dbReference type="EMBL" id="BAABFA010000010">
    <property type="protein sequence ID" value="GAA4465237.1"/>
    <property type="molecule type" value="Genomic_DNA"/>
</dbReference>
<feature type="domain" description="DUF6046" evidence="1">
    <location>
        <begin position="77"/>
        <end position="192"/>
    </location>
</feature>
<reference evidence="3" key="1">
    <citation type="journal article" date="2019" name="Int. J. Syst. Evol. Microbiol.">
        <title>The Global Catalogue of Microorganisms (GCM) 10K type strain sequencing project: providing services to taxonomists for standard genome sequencing and annotation.</title>
        <authorList>
            <consortium name="The Broad Institute Genomics Platform"/>
            <consortium name="The Broad Institute Genome Sequencing Center for Infectious Disease"/>
            <person name="Wu L."/>
            <person name="Ma J."/>
        </authorList>
    </citation>
    <scope>NUCLEOTIDE SEQUENCE [LARGE SCALE GENOMIC DNA]</scope>
    <source>
        <strain evidence="3">JCM 32105</strain>
    </source>
</reference>
<organism evidence="2 3">
    <name type="scientific">Nemorincola caseinilytica</name>
    <dbReference type="NCBI Taxonomy" id="2054315"/>
    <lineage>
        <taxon>Bacteria</taxon>
        <taxon>Pseudomonadati</taxon>
        <taxon>Bacteroidota</taxon>
        <taxon>Chitinophagia</taxon>
        <taxon>Chitinophagales</taxon>
        <taxon>Chitinophagaceae</taxon>
        <taxon>Nemorincola</taxon>
    </lineage>
</organism>
<dbReference type="Proteomes" id="UP001500067">
    <property type="component" value="Unassembled WGS sequence"/>
</dbReference>
<proteinExistence type="predicted"/>
<evidence type="ECO:0000313" key="2">
    <source>
        <dbReference type="EMBL" id="GAA4465237.1"/>
    </source>
</evidence>
<comment type="caution">
    <text evidence="2">The sequence shown here is derived from an EMBL/GenBank/DDBJ whole genome shotgun (WGS) entry which is preliminary data.</text>
</comment>
<accession>A0ABP8NEZ2</accession>
<dbReference type="InterPro" id="IPR046109">
    <property type="entry name" value="DUF6046"/>
</dbReference>
<name>A0ABP8NEZ2_9BACT</name>
<protein>
    <recommendedName>
        <fullName evidence="1">DUF6046 domain-containing protein</fullName>
    </recommendedName>
</protein>
<sequence>MAEINISAILAAAGYEKIKEPKMNLGLLDLEDPKTLVKRTGKTGSPYYKSSPIVYAEPYYLPVEIKYEGKSYHLPFPQVTLEAKKHLVQTPLTERTGQVMELVYTDAYKITVKGYMIGLDGEYPESDLDMLNELYRIQAAVDINNVITDVLLTTTKGKNNVVVSEWKLTDTKGVKNVREYELVLLSNEQFNLDDIS</sequence>
<keyword evidence="3" id="KW-1185">Reference proteome</keyword>
<dbReference type="Pfam" id="PF19512">
    <property type="entry name" value="DUF6046"/>
    <property type="match status" value="1"/>
</dbReference>
<evidence type="ECO:0000313" key="3">
    <source>
        <dbReference type="Proteomes" id="UP001500067"/>
    </source>
</evidence>
<gene>
    <name evidence="2" type="ORF">GCM10023093_17040</name>
</gene>